<gene>
    <name evidence="2" type="ORF">B0T11DRAFT_299087</name>
</gene>
<feature type="compositionally biased region" description="Basic and acidic residues" evidence="1">
    <location>
        <begin position="156"/>
        <end position="166"/>
    </location>
</feature>
<sequence length="357" mass="38853">MVDDWGRGTRGGDLDNGQLPELTCRLAEAETLGSYDGPMRSRCQSRWRRDPCSDRLPQALGDAASPTDRQTFAPDAEARTGGPRGGQDRGVQRSGRRRRNERRLSSSVGRWLSSRNVVCLFASASRPNLPDENVDNQGTFLRGPHRDVSSSLRPRAAAERGGELLSRRIHQKDASAPSPRCLNPFGETAPRPGPFSGSSLEKKWALWYASETYSDIRWFGAAWATVDNVSGYVLWSPFTLTHGERTPAGVQGRTHSHPVAAEGVGGESGAVFARRPPGMVGHLSSPPLFSLFDVEYEYLSGWSCRARSSPSYTAPLLPAQQPVDVGGWRQGGAYSDGSAVENGLMFRGLLAATEQRP</sequence>
<evidence type="ECO:0000313" key="3">
    <source>
        <dbReference type="Proteomes" id="UP000813385"/>
    </source>
</evidence>
<keyword evidence="3" id="KW-1185">Reference proteome</keyword>
<organism evidence="2 3">
    <name type="scientific">Plectosphaerella cucumerina</name>
    <dbReference type="NCBI Taxonomy" id="40658"/>
    <lineage>
        <taxon>Eukaryota</taxon>
        <taxon>Fungi</taxon>
        <taxon>Dikarya</taxon>
        <taxon>Ascomycota</taxon>
        <taxon>Pezizomycotina</taxon>
        <taxon>Sordariomycetes</taxon>
        <taxon>Hypocreomycetidae</taxon>
        <taxon>Glomerellales</taxon>
        <taxon>Plectosphaerellaceae</taxon>
        <taxon>Plectosphaerella</taxon>
    </lineage>
</organism>
<feature type="region of interest" description="Disordered" evidence="1">
    <location>
        <begin position="35"/>
        <end position="106"/>
    </location>
</feature>
<comment type="caution">
    <text evidence="2">The sequence shown here is derived from an EMBL/GenBank/DDBJ whole genome shotgun (WGS) entry which is preliminary data.</text>
</comment>
<protein>
    <submittedName>
        <fullName evidence="2">Uncharacterized protein</fullName>
    </submittedName>
</protein>
<dbReference type="AlphaFoldDB" id="A0A8K0TAB8"/>
<reference evidence="2" key="1">
    <citation type="journal article" date="2021" name="Nat. Commun.">
        <title>Genetic determinants of endophytism in the Arabidopsis root mycobiome.</title>
        <authorList>
            <person name="Mesny F."/>
            <person name="Miyauchi S."/>
            <person name="Thiergart T."/>
            <person name="Pickel B."/>
            <person name="Atanasova L."/>
            <person name="Karlsson M."/>
            <person name="Huettel B."/>
            <person name="Barry K.W."/>
            <person name="Haridas S."/>
            <person name="Chen C."/>
            <person name="Bauer D."/>
            <person name="Andreopoulos W."/>
            <person name="Pangilinan J."/>
            <person name="LaButti K."/>
            <person name="Riley R."/>
            <person name="Lipzen A."/>
            <person name="Clum A."/>
            <person name="Drula E."/>
            <person name="Henrissat B."/>
            <person name="Kohler A."/>
            <person name="Grigoriev I.V."/>
            <person name="Martin F.M."/>
            <person name="Hacquard S."/>
        </authorList>
    </citation>
    <scope>NUCLEOTIDE SEQUENCE</scope>
    <source>
        <strain evidence="2">MPI-CAGE-AT-0016</strain>
    </source>
</reference>
<evidence type="ECO:0000256" key="1">
    <source>
        <dbReference type="SAM" id="MobiDB-lite"/>
    </source>
</evidence>
<dbReference type="EMBL" id="JAGPXD010000004">
    <property type="protein sequence ID" value="KAH7357929.1"/>
    <property type="molecule type" value="Genomic_DNA"/>
</dbReference>
<accession>A0A8K0TAB8</accession>
<proteinExistence type="predicted"/>
<name>A0A8K0TAB8_9PEZI</name>
<dbReference type="Proteomes" id="UP000813385">
    <property type="component" value="Unassembled WGS sequence"/>
</dbReference>
<feature type="region of interest" description="Disordered" evidence="1">
    <location>
        <begin position="130"/>
        <end position="194"/>
    </location>
</feature>
<evidence type="ECO:0000313" key="2">
    <source>
        <dbReference type="EMBL" id="KAH7357929.1"/>
    </source>
</evidence>